<organism evidence="2">
    <name type="scientific">uncultured Armatimonadetes bacterium</name>
    <dbReference type="NCBI Taxonomy" id="157466"/>
    <lineage>
        <taxon>Bacteria</taxon>
        <taxon>Bacillati</taxon>
        <taxon>Armatimonadota</taxon>
        <taxon>environmental samples</taxon>
    </lineage>
</organism>
<accession>A0A6J4I6R1</accession>
<name>A0A6J4I6R1_9BACT</name>
<evidence type="ECO:0000313" key="2">
    <source>
        <dbReference type="EMBL" id="CAA9242742.1"/>
    </source>
</evidence>
<dbReference type="AlphaFoldDB" id="A0A6J4I6R1"/>
<sequence>MSRLDRRERDRRRNTRSDAERLGSGISVYPSLRKRSP</sequence>
<gene>
    <name evidence="2" type="ORF">AVDCRST_MAG63-2516</name>
</gene>
<feature type="region of interest" description="Disordered" evidence="1">
    <location>
        <begin position="1"/>
        <end position="37"/>
    </location>
</feature>
<evidence type="ECO:0000256" key="1">
    <source>
        <dbReference type="SAM" id="MobiDB-lite"/>
    </source>
</evidence>
<reference evidence="2" key="1">
    <citation type="submission" date="2020-02" db="EMBL/GenBank/DDBJ databases">
        <authorList>
            <person name="Meier V. D."/>
        </authorList>
    </citation>
    <scope>NUCLEOTIDE SEQUENCE</scope>
    <source>
        <strain evidence="2">AVDCRST_MAG63</strain>
    </source>
</reference>
<protein>
    <submittedName>
        <fullName evidence="2">Uncharacterized protein</fullName>
    </submittedName>
</protein>
<dbReference type="EMBL" id="CADCTO010000197">
    <property type="protein sequence ID" value="CAA9242742.1"/>
    <property type="molecule type" value="Genomic_DNA"/>
</dbReference>
<proteinExistence type="predicted"/>